<dbReference type="RefSeq" id="XP_004357454.1">
    <property type="nucleotide sequence ID" value="XM_004357398.1"/>
</dbReference>
<dbReference type="InterPro" id="IPR032675">
    <property type="entry name" value="LRR_dom_sf"/>
</dbReference>
<evidence type="ECO:0000313" key="3">
    <source>
        <dbReference type="EMBL" id="EGG18975.1"/>
    </source>
</evidence>
<keyword evidence="4" id="KW-1185">Reference proteome</keyword>
<dbReference type="AlphaFoldDB" id="F4PYU6"/>
<evidence type="ECO:0000313" key="4">
    <source>
        <dbReference type="Proteomes" id="UP000007797"/>
    </source>
</evidence>
<feature type="domain" description="F-box" evidence="2">
    <location>
        <begin position="193"/>
        <end position="241"/>
    </location>
</feature>
<dbReference type="CDD" id="cd09917">
    <property type="entry name" value="F-box_SF"/>
    <property type="match status" value="1"/>
</dbReference>
<feature type="region of interest" description="Disordered" evidence="1">
    <location>
        <begin position="144"/>
        <end position="187"/>
    </location>
</feature>
<evidence type="ECO:0000256" key="1">
    <source>
        <dbReference type="SAM" id="MobiDB-lite"/>
    </source>
</evidence>
<dbReference type="STRING" id="1054147.F4PYU6"/>
<dbReference type="GeneID" id="14871043"/>
<feature type="region of interest" description="Disordered" evidence="1">
    <location>
        <begin position="60"/>
        <end position="106"/>
    </location>
</feature>
<name>F4PYU6_CACFS</name>
<dbReference type="Proteomes" id="UP000007797">
    <property type="component" value="Unassembled WGS sequence"/>
</dbReference>
<evidence type="ECO:0000259" key="2">
    <source>
        <dbReference type="PROSITE" id="PS50181"/>
    </source>
</evidence>
<dbReference type="SUPFAM" id="SSF52058">
    <property type="entry name" value="L domain-like"/>
    <property type="match status" value="1"/>
</dbReference>
<gene>
    <name evidence="3" type="ORF">DFA_02218</name>
</gene>
<protein>
    <recommendedName>
        <fullName evidence="2">F-box domain-containing protein</fullName>
    </recommendedName>
</protein>
<proteinExistence type="predicted"/>
<feature type="compositionally biased region" description="Low complexity" evidence="1">
    <location>
        <begin position="148"/>
        <end position="182"/>
    </location>
</feature>
<dbReference type="InterPro" id="IPR036047">
    <property type="entry name" value="F-box-like_dom_sf"/>
</dbReference>
<accession>F4PYU6</accession>
<dbReference type="OMA" id="TEHWIDI"/>
<dbReference type="PANTHER" id="PTHR38926">
    <property type="entry name" value="F-BOX DOMAIN CONTAINING PROTEIN, EXPRESSED"/>
    <property type="match status" value="1"/>
</dbReference>
<dbReference type="EMBL" id="GL883016">
    <property type="protein sequence ID" value="EGG18975.1"/>
    <property type="molecule type" value="Genomic_DNA"/>
</dbReference>
<sequence length="755" mass="85443">MDEENLGKLLQAFSNCNYIEFVKIFSMIHGFDATFEFLRNALTTIPFMAFKRKFWWSKEDDDNSSSSSNITSSSSSSSPTNHVFSSNSENNVGSSSSSSSAGHNYPNKRQAIRSTWEDDNNNDTWTNPDNNYYDSDTGYHRNAQKLKSTSSSSSFTQPTTSPTSTSSSSSSSTSSSSSSNDSSLRKKRNSKRKLKFMDLPFELIISIFCFLKSTDLMVTSLVSREWNRFSFISTNELLIDNRNGTSLDIINRKIYKHSEYLKKIRCSHSIYFNSSSLHTIINHCRQVTDLQFYYCPNLHDSHIESICLSLPQLKRIVLHSNHLTSRTIDSLTKTKLVNVELGGFANVAVEAFTKLGHIATLTSLDVSGIDRDSELIHSLTTCKRLRTLRLGVATEQTICRLPFLENLNWLSIAEWDVDEQHDQNNGKYLNFLERCKKLKKLEFATATITSNEQTQQQQTQNQQQQQIQPQQQQTQQNEQTNQPITTQSSILIREISNLTQCWESLCELDLDLSFDLEYHKEGDCSFFEMTLSRLVHLEILFLSSFNLDSSCWRAFSNLPLLRVLSICCTQMEGSESIGRGLGHIGSGCPSLQKLSLINSTSKWIEIPPKSFAQLPNCQELTQLCIGGSRGGGWILNEQIFLSIAKMSSLQQLDTSNSLGVNEECLEYLRHCQSLESLECGIRLEEDMVRSAIAEWCATKTLSNCKSLKNVVVDLRLPSTIYDQPCLSFNPKSSFQFIAKISNSPEPNNNNNNNRM</sequence>
<dbReference type="SUPFAM" id="SSF81383">
    <property type="entry name" value="F-box domain"/>
    <property type="match status" value="1"/>
</dbReference>
<dbReference type="OrthoDB" id="423607at2759"/>
<dbReference type="PANTHER" id="PTHR38926:SF5">
    <property type="entry name" value="F-BOX AND LEUCINE-RICH REPEAT PROTEIN 6"/>
    <property type="match status" value="1"/>
</dbReference>
<feature type="region of interest" description="Disordered" evidence="1">
    <location>
        <begin position="460"/>
        <end position="481"/>
    </location>
</feature>
<feature type="compositionally biased region" description="Low complexity" evidence="1">
    <location>
        <begin position="64"/>
        <end position="100"/>
    </location>
</feature>
<dbReference type="PROSITE" id="PS50181">
    <property type="entry name" value="FBOX"/>
    <property type="match status" value="1"/>
</dbReference>
<dbReference type="InterPro" id="IPR001810">
    <property type="entry name" value="F-box_dom"/>
</dbReference>
<dbReference type="Gene3D" id="3.80.10.10">
    <property type="entry name" value="Ribonuclease Inhibitor"/>
    <property type="match status" value="2"/>
</dbReference>
<dbReference type="Pfam" id="PF12937">
    <property type="entry name" value="F-box-like"/>
    <property type="match status" value="1"/>
</dbReference>
<dbReference type="KEGG" id="dfa:DFA_02218"/>
<reference evidence="4" key="1">
    <citation type="journal article" date="2011" name="Genome Res.">
        <title>Phylogeny-wide analysis of social amoeba genomes highlights ancient origins for complex intercellular communication.</title>
        <authorList>
            <person name="Heidel A.J."/>
            <person name="Lawal H.M."/>
            <person name="Felder M."/>
            <person name="Schilde C."/>
            <person name="Helps N.R."/>
            <person name="Tunggal B."/>
            <person name="Rivero F."/>
            <person name="John U."/>
            <person name="Schleicher M."/>
            <person name="Eichinger L."/>
            <person name="Platzer M."/>
            <person name="Noegel A.A."/>
            <person name="Schaap P."/>
            <person name="Gloeckner G."/>
        </authorList>
    </citation>
    <scope>NUCLEOTIDE SEQUENCE [LARGE SCALE GENOMIC DNA]</scope>
    <source>
        <strain evidence="4">SH3</strain>
    </source>
</reference>
<dbReference type="SMART" id="SM00256">
    <property type="entry name" value="FBOX"/>
    <property type="match status" value="1"/>
</dbReference>
<organism evidence="3 4">
    <name type="scientific">Cavenderia fasciculata</name>
    <name type="common">Slime mold</name>
    <name type="synonym">Dictyostelium fasciculatum</name>
    <dbReference type="NCBI Taxonomy" id="261658"/>
    <lineage>
        <taxon>Eukaryota</taxon>
        <taxon>Amoebozoa</taxon>
        <taxon>Evosea</taxon>
        <taxon>Eumycetozoa</taxon>
        <taxon>Dictyostelia</taxon>
        <taxon>Acytosteliales</taxon>
        <taxon>Cavenderiaceae</taxon>
        <taxon>Cavenderia</taxon>
    </lineage>
</organism>